<name>A0A2S9H5N8_9BURK</name>
<dbReference type="RefSeq" id="WP_243405282.1">
    <property type="nucleotide sequence ID" value="NZ_PUGF01000001.1"/>
</dbReference>
<dbReference type="InterPro" id="IPR034242">
    <property type="entry name" value="MauL"/>
</dbReference>
<comment type="caution">
    <text evidence="2">The sequence shown here is derived from an EMBL/GenBank/DDBJ whole genome shotgun (WGS) entry which is preliminary data.</text>
</comment>
<dbReference type="InterPro" id="IPR008972">
    <property type="entry name" value="Cupredoxin"/>
</dbReference>
<evidence type="ECO:0000313" key="3">
    <source>
        <dbReference type="Proteomes" id="UP000237839"/>
    </source>
</evidence>
<protein>
    <recommendedName>
        <fullName evidence="4">Plastocyanin</fullName>
    </recommendedName>
</protein>
<evidence type="ECO:0008006" key="4">
    <source>
        <dbReference type="Google" id="ProtNLM"/>
    </source>
</evidence>
<dbReference type="EMBL" id="PUGF01000001">
    <property type="protein sequence ID" value="PRC95243.1"/>
    <property type="molecule type" value="Genomic_DNA"/>
</dbReference>
<reference evidence="2 3" key="1">
    <citation type="submission" date="2018-02" db="EMBL/GenBank/DDBJ databases">
        <title>Solimicrobium silvestre gen. nov., sp. nov., isolated from alpine forest soil.</title>
        <authorList>
            <person name="Margesin R."/>
            <person name="Albuquerque L."/>
            <person name="Zhang D.-C."/>
            <person name="Froufe H.J.C."/>
            <person name="Severino R."/>
            <person name="Roxo I."/>
            <person name="Egas C."/>
            <person name="Da Costa M.S."/>
        </authorList>
    </citation>
    <scope>NUCLEOTIDE SEQUENCE [LARGE SCALE GENOMIC DNA]</scope>
    <source>
        <strain evidence="2 3">S20-91</strain>
    </source>
</reference>
<evidence type="ECO:0000256" key="1">
    <source>
        <dbReference type="ARBA" id="ARBA00004418"/>
    </source>
</evidence>
<dbReference type="GO" id="GO:0042597">
    <property type="term" value="C:periplasmic space"/>
    <property type="evidence" value="ECO:0007669"/>
    <property type="project" value="UniProtKB-SubCell"/>
</dbReference>
<dbReference type="Gene3D" id="2.60.40.420">
    <property type="entry name" value="Cupredoxins - blue copper proteins"/>
    <property type="match status" value="1"/>
</dbReference>
<gene>
    <name evidence="2" type="ORF">S2091_0438</name>
</gene>
<sequence length="231" mass="25073">MENQLFSGIHSIAPKVRLFSLFGAICLTCLVCLSPSPLLAATLSVQVTDSLGAPLEDVVVYAEPVSGEKLPKSVRAVEIAQKHRQFVPLVTVVQAGTEISFPNLDTVKHHVYSFSPTKYFDLPLYSGMAAKPQLFDLPGTVVLGCNIHDKMVAYVQVVNTPYFAKTDATGKVKLNGIIPGKYQLKAWHFMLPPLAQVVTQPINIVGDENTASFKLNVKQAKPATEDSTPIP</sequence>
<organism evidence="2 3">
    <name type="scientific">Solimicrobium silvestre</name>
    <dbReference type="NCBI Taxonomy" id="2099400"/>
    <lineage>
        <taxon>Bacteria</taxon>
        <taxon>Pseudomonadati</taxon>
        <taxon>Pseudomonadota</taxon>
        <taxon>Betaproteobacteria</taxon>
        <taxon>Burkholderiales</taxon>
        <taxon>Oxalobacteraceae</taxon>
        <taxon>Solimicrobium</taxon>
    </lineage>
</organism>
<dbReference type="SUPFAM" id="SSF49503">
    <property type="entry name" value="Cupredoxins"/>
    <property type="match status" value="1"/>
</dbReference>
<comment type="subcellular location">
    <subcellularLocation>
        <location evidence="1">Periplasm</location>
    </subcellularLocation>
</comment>
<dbReference type="CDD" id="cd04221">
    <property type="entry name" value="MauL"/>
    <property type="match status" value="1"/>
</dbReference>
<proteinExistence type="predicted"/>
<dbReference type="AlphaFoldDB" id="A0A2S9H5N8"/>
<dbReference type="Proteomes" id="UP000237839">
    <property type="component" value="Unassembled WGS sequence"/>
</dbReference>
<accession>A0A2S9H5N8</accession>
<keyword evidence="3" id="KW-1185">Reference proteome</keyword>
<evidence type="ECO:0000313" key="2">
    <source>
        <dbReference type="EMBL" id="PRC95243.1"/>
    </source>
</evidence>